<evidence type="ECO:0000313" key="11">
    <source>
        <dbReference type="Proteomes" id="UP001156441"/>
    </source>
</evidence>
<dbReference type="Pfam" id="PF00296">
    <property type="entry name" value="Bac_luciferase"/>
    <property type="match status" value="1"/>
</dbReference>
<evidence type="ECO:0000259" key="9">
    <source>
        <dbReference type="Pfam" id="PF00296"/>
    </source>
</evidence>
<evidence type="ECO:0000256" key="1">
    <source>
        <dbReference type="ARBA" id="ARBA00011870"/>
    </source>
</evidence>
<keyword evidence="3" id="KW-0285">Flavoprotein</keyword>
<name>A0ABT2J1Q2_9PSEU</name>
<evidence type="ECO:0000256" key="5">
    <source>
        <dbReference type="ARBA" id="ARBA00023033"/>
    </source>
</evidence>
<dbReference type="Proteomes" id="UP001156441">
    <property type="component" value="Unassembled WGS sequence"/>
</dbReference>
<dbReference type="Gene3D" id="3.20.20.30">
    <property type="entry name" value="Luciferase-like domain"/>
    <property type="match status" value="1"/>
</dbReference>
<evidence type="ECO:0000256" key="4">
    <source>
        <dbReference type="ARBA" id="ARBA00023002"/>
    </source>
</evidence>
<protein>
    <recommendedName>
        <fullName evidence="2">bacterial luciferase</fullName>
        <ecNumber evidence="2">1.14.14.3</ecNumber>
    </recommendedName>
</protein>
<keyword evidence="6" id="KW-0455">Luminescence</keyword>
<comment type="caution">
    <text evidence="10">The sequence shown here is derived from an EMBL/GenBank/DDBJ whole genome shotgun (WGS) entry which is preliminary data.</text>
</comment>
<gene>
    <name evidence="10" type="ORF">JT362_01465</name>
</gene>
<dbReference type="InterPro" id="IPR036661">
    <property type="entry name" value="Luciferase-like_sf"/>
</dbReference>
<organism evidence="10 11">
    <name type="scientific">Actinophytocola gossypii</name>
    <dbReference type="NCBI Taxonomy" id="2812003"/>
    <lineage>
        <taxon>Bacteria</taxon>
        <taxon>Bacillati</taxon>
        <taxon>Actinomycetota</taxon>
        <taxon>Actinomycetes</taxon>
        <taxon>Pseudonocardiales</taxon>
        <taxon>Pseudonocardiaceae</taxon>
    </lineage>
</organism>
<comment type="subunit">
    <text evidence="1">Heterodimer of an alpha and a beta chain.</text>
</comment>
<dbReference type="InterPro" id="IPR050766">
    <property type="entry name" value="Bact_Lucif_Oxidored"/>
</dbReference>
<dbReference type="RefSeq" id="WP_260189149.1">
    <property type="nucleotide sequence ID" value="NZ_JAFFZE010000004.1"/>
</dbReference>
<dbReference type="InterPro" id="IPR002103">
    <property type="entry name" value="Luciferase_bac/NFP"/>
</dbReference>
<keyword evidence="4" id="KW-0560">Oxidoreductase</keyword>
<evidence type="ECO:0000256" key="8">
    <source>
        <dbReference type="ARBA" id="ARBA00048737"/>
    </source>
</evidence>
<accession>A0ABT2J1Q2</accession>
<dbReference type="PRINTS" id="PR00089">
    <property type="entry name" value="LUCIFERASE"/>
</dbReference>
<dbReference type="EMBL" id="JAFFZE010000004">
    <property type="protein sequence ID" value="MCT2581787.1"/>
    <property type="molecule type" value="Genomic_DNA"/>
</dbReference>
<dbReference type="SUPFAM" id="SSF51679">
    <property type="entry name" value="Bacterial luciferase-like"/>
    <property type="match status" value="1"/>
</dbReference>
<feature type="domain" description="Luciferase-like" evidence="9">
    <location>
        <begin position="6"/>
        <end position="308"/>
    </location>
</feature>
<dbReference type="PANTHER" id="PTHR30137">
    <property type="entry name" value="LUCIFERASE-LIKE MONOOXYGENASE"/>
    <property type="match status" value="1"/>
</dbReference>
<evidence type="ECO:0000256" key="2">
    <source>
        <dbReference type="ARBA" id="ARBA00012106"/>
    </source>
</evidence>
<dbReference type="InterPro" id="IPR011251">
    <property type="entry name" value="Luciferase-like_dom"/>
</dbReference>
<evidence type="ECO:0000256" key="7">
    <source>
        <dbReference type="ARBA" id="ARBA00023262"/>
    </source>
</evidence>
<sequence length="340" mass="36388">MTTGLRLGIFLLAGRFPGQDDGAALRRARDAVVCAEAAGFDDAWIAEHHFMSYGTCPSAVTFAAHALGATSRIGLGTAVSVLSTTHPVALAEQVALLDHLSDGRLWLGVGRGGPWVDLEVLDTGLARYEHGFAEGLDLLVRALTQPRVAADGDHFAFREVTMVPRPRTRPRPPVVVAATSAPTVRLAAERGLPMLLGLHMTDDEKAAMVEQYDAAARDAGREPAFVPHISAMLAQVADDRERARAQVRAALPGWLADGLAGYLPINGKPRPRRDPVAYTDLLCDLHALGAPAECARRVHDSADRTGIRHVILMVEARGDHAATMENITRLGAEVLPLLRG</sequence>
<evidence type="ECO:0000313" key="10">
    <source>
        <dbReference type="EMBL" id="MCT2581787.1"/>
    </source>
</evidence>
<proteinExistence type="predicted"/>
<dbReference type="PANTHER" id="PTHR30137:SF8">
    <property type="entry name" value="BLR5498 PROTEIN"/>
    <property type="match status" value="1"/>
</dbReference>
<reference evidence="10 11" key="1">
    <citation type="submission" date="2021-02" db="EMBL/GenBank/DDBJ databases">
        <title>Actinophytocola xerophila sp. nov., isolated from soil of cotton cropping field.</title>
        <authorList>
            <person name="Huang R."/>
            <person name="Chen X."/>
            <person name="Ge X."/>
            <person name="Liu W."/>
        </authorList>
    </citation>
    <scope>NUCLEOTIDE SEQUENCE [LARGE SCALE GENOMIC DNA]</scope>
    <source>
        <strain evidence="10 11">S1-96</strain>
    </source>
</reference>
<comment type="catalytic activity">
    <reaction evidence="8">
        <text>a long-chain fatty aldehyde + FMNH2 + O2 = a long-chain fatty acid + hnu + FMN + H2O + 2 H(+)</text>
        <dbReference type="Rhea" id="RHEA:17181"/>
        <dbReference type="ChEBI" id="CHEBI:15377"/>
        <dbReference type="ChEBI" id="CHEBI:15378"/>
        <dbReference type="ChEBI" id="CHEBI:15379"/>
        <dbReference type="ChEBI" id="CHEBI:17176"/>
        <dbReference type="ChEBI" id="CHEBI:30212"/>
        <dbReference type="ChEBI" id="CHEBI:57560"/>
        <dbReference type="ChEBI" id="CHEBI:57618"/>
        <dbReference type="ChEBI" id="CHEBI:58210"/>
        <dbReference type="EC" id="1.14.14.3"/>
    </reaction>
</comment>
<keyword evidence="7" id="KW-0599">Photoprotein</keyword>
<evidence type="ECO:0000256" key="6">
    <source>
        <dbReference type="ARBA" id="ARBA00023223"/>
    </source>
</evidence>
<evidence type="ECO:0000256" key="3">
    <source>
        <dbReference type="ARBA" id="ARBA00022630"/>
    </source>
</evidence>
<keyword evidence="11" id="KW-1185">Reference proteome</keyword>
<dbReference type="EC" id="1.14.14.3" evidence="2"/>
<keyword evidence="5" id="KW-0503">Monooxygenase</keyword>